<reference evidence="1" key="1">
    <citation type="submission" date="2020-01" db="EMBL/GenBank/DDBJ databases">
        <authorList>
            <person name="Meier V. D."/>
            <person name="Meier V D."/>
        </authorList>
    </citation>
    <scope>NUCLEOTIDE SEQUENCE</scope>
    <source>
        <strain evidence="1">HLG_WM_MAG_02</strain>
    </source>
</reference>
<protein>
    <submittedName>
        <fullName evidence="1">Uncharacterized protein</fullName>
    </submittedName>
</protein>
<proteinExistence type="predicted"/>
<organism evidence="1">
    <name type="scientific">uncultured Sulfurovum sp</name>
    <dbReference type="NCBI Taxonomy" id="269237"/>
    <lineage>
        <taxon>Bacteria</taxon>
        <taxon>Pseudomonadati</taxon>
        <taxon>Campylobacterota</taxon>
        <taxon>Epsilonproteobacteria</taxon>
        <taxon>Campylobacterales</taxon>
        <taxon>Sulfurovaceae</taxon>
        <taxon>Sulfurovum</taxon>
        <taxon>environmental samples</taxon>
    </lineage>
</organism>
<dbReference type="AlphaFoldDB" id="A0A6S6TRT0"/>
<accession>A0A6S6TRT0</accession>
<gene>
    <name evidence="1" type="ORF">HELGO_WM22111</name>
</gene>
<dbReference type="EMBL" id="CACVAZ010000165">
    <property type="protein sequence ID" value="CAA6823532.1"/>
    <property type="molecule type" value="Genomic_DNA"/>
</dbReference>
<sequence length="56" mass="6368">MKQTIFGIVLGLLLVLTISVGFEIQEKYEIMNASDYVAPTEFTVDIDGIKYRKKIN</sequence>
<name>A0A6S6TRT0_9BACT</name>
<evidence type="ECO:0000313" key="1">
    <source>
        <dbReference type="EMBL" id="CAA6823532.1"/>
    </source>
</evidence>